<dbReference type="PANTHER" id="PTHR11439">
    <property type="entry name" value="GAG-POL-RELATED RETROTRANSPOSON"/>
    <property type="match status" value="1"/>
</dbReference>
<accession>A0ABQ5AZZ7</accession>
<proteinExistence type="predicted"/>
<evidence type="ECO:0000313" key="2">
    <source>
        <dbReference type="EMBL" id="GJT08241.1"/>
    </source>
</evidence>
<dbReference type="EMBL" id="BQNB010012814">
    <property type="protein sequence ID" value="GJT08241.1"/>
    <property type="molecule type" value="Genomic_DNA"/>
</dbReference>
<evidence type="ECO:0000313" key="3">
    <source>
        <dbReference type="Proteomes" id="UP001151760"/>
    </source>
</evidence>
<reference evidence="2" key="2">
    <citation type="submission" date="2022-01" db="EMBL/GenBank/DDBJ databases">
        <authorList>
            <person name="Yamashiro T."/>
            <person name="Shiraishi A."/>
            <person name="Satake H."/>
            <person name="Nakayama K."/>
        </authorList>
    </citation>
    <scope>NUCLEOTIDE SEQUENCE</scope>
</reference>
<name>A0ABQ5AZZ7_9ASTR</name>
<organism evidence="2 3">
    <name type="scientific">Tanacetum coccineum</name>
    <dbReference type="NCBI Taxonomy" id="301880"/>
    <lineage>
        <taxon>Eukaryota</taxon>
        <taxon>Viridiplantae</taxon>
        <taxon>Streptophyta</taxon>
        <taxon>Embryophyta</taxon>
        <taxon>Tracheophyta</taxon>
        <taxon>Spermatophyta</taxon>
        <taxon>Magnoliopsida</taxon>
        <taxon>eudicotyledons</taxon>
        <taxon>Gunneridae</taxon>
        <taxon>Pentapetalae</taxon>
        <taxon>asterids</taxon>
        <taxon>campanulids</taxon>
        <taxon>Asterales</taxon>
        <taxon>Asteraceae</taxon>
        <taxon>Asteroideae</taxon>
        <taxon>Anthemideae</taxon>
        <taxon>Anthemidinae</taxon>
        <taxon>Tanacetum</taxon>
    </lineage>
</organism>
<feature type="region of interest" description="Disordered" evidence="1">
    <location>
        <begin position="443"/>
        <end position="478"/>
    </location>
</feature>
<dbReference type="Proteomes" id="UP001151760">
    <property type="component" value="Unassembled WGS sequence"/>
</dbReference>
<reference evidence="2" key="1">
    <citation type="journal article" date="2022" name="Int. J. Mol. Sci.">
        <title>Draft Genome of Tanacetum Coccineum: Genomic Comparison of Closely Related Tanacetum-Family Plants.</title>
        <authorList>
            <person name="Yamashiro T."/>
            <person name="Shiraishi A."/>
            <person name="Nakayama K."/>
            <person name="Satake H."/>
        </authorList>
    </citation>
    <scope>NUCLEOTIDE SEQUENCE</scope>
</reference>
<comment type="caution">
    <text evidence="2">The sequence shown here is derived from an EMBL/GenBank/DDBJ whole genome shotgun (WGS) entry which is preliminary data.</text>
</comment>
<feature type="compositionally biased region" description="Polar residues" evidence="1">
    <location>
        <begin position="447"/>
        <end position="459"/>
    </location>
</feature>
<sequence>MTHPHPNRRFVPQAVLTRSGKINTAGVSVNTVVRPVNTAGSKPTVNHPRPISNAYKKGYSQVTRPFNKYSANKNSIFNKKVNTVRVKDTTARDRAVVSENKGKGVNAVKASACWVWKAKNSSASNTFKKYSYIDARGRSKATHNRRSTRKKELLTVVSLEFLEKLLDESQVLLRVPRNDNIYSGELTFFLGLQVQQKEDGIFISQDKYMAKILKKFNFSTVKTTTTPIETNKALVKDEEAKVVDVHLYRLIIGSLMYLTTSRPDIMFVVYACARFHVTPKMSYFHAVKRIFRYLKGQPKLGLWYPRDSSFDLEAFSDSDYAGASLDRKSTTGDETVYKECEDIMERAATIASSLDAKQDSGSINRTQSIATLNESFPQGTDSSSGPRHNLVLPVQVNAVEVDKKKVILTEISIRSDLNLEDAGGIDCLPTATIFEDLARMGRKQTKNTEVPHTSDSTVDVPNAEHVPTHSHDPQLSGEDRLKLTELMDMCTKLSEKVLDLEHTKTAQAQEITNLKLRVK</sequence>
<feature type="compositionally biased region" description="Basic and acidic residues" evidence="1">
    <location>
        <begin position="466"/>
        <end position="478"/>
    </location>
</feature>
<evidence type="ECO:0000256" key="1">
    <source>
        <dbReference type="SAM" id="MobiDB-lite"/>
    </source>
</evidence>
<dbReference type="PANTHER" id="PTHR11439:SF509">
    <property type="entry name" value="RNA-DIRECTED DNA POLYMERASE"/>
    <property type="match status" value="1"/>
</dbReference>
<keyword evidence="3" id="KW-1185">Reference proteome</keyword>
<gene>
    <name evidence="2" type="ORF">Tco_0842703</name>
</gene>
<protein>
    <submittedName>
        <fullName evidence="2">Uncharacterized mitochondrial protein-like protein</fullName>
    </submittedName>
</protein>